<evidence type="ECO:0000313" key="9">
    <source>
        <dbReference type="EMBL" id="NDV00871.1"/>
    </source>
</evidence>
<keyword evidence="3" id="KW-0547">Nucleotide-binding</keyword>
<proteinExistence type="predicted"/>
<dbReference type="CDD" id="cd05401">
    <property type="entry name" value="NT_GlnE_GlnD_like"/>
    <property type="match status" value="2"/>
</dbReference>
<dbReference type="GO" id="GO:0008882">
    <property type="term" value="F:[glutamate-ammonia-ligase] adenylyltransferase activity"/>
    <property type="evidence" value="ECO:0007669"/>
    <property type="project" value="InterPro"/>
</dbReference>
<dbReference type="EMBL" id="JAAGAB010000002">
    <property type="protein sequence ID" value="NDV00871.1"/>
    <property type="molecule type" value="Genomic_DNA"/>
</dbReference>
<reference evidence="9 10" key="1">
    <citation type="submission" date="2020-02" db="EMBL/GenBank/DDBJ databases">
        <title>Pseudoroseicyclus tamarix, sp. nov., isolated from offshore sediment of a Tamarix chinensis forest.</title>
        <authorList>
            <person name="Gai Y."/>
        </authorList>
    </citation>
    <scope>NUCLEOTIDE SEQUENCE [LARGE SCALE GENOMIC DNA]</scope>
    <source>
        <strain evidence="9 10">CLL3-39</strain>
    </source>
</reference>
<keyword evidence="1 9" id="KW-0808">Transferase</keyword>
<protein>
    <submittedName>
        <fullName evidence="9">Glutamine-synthetase adenylyltransferase</fullName>
    </submittedName>
</protein>
<dbReference type="InterPro" id="IPR005190">
    <property type="entry name" value="GlnE_rpt_dom"/>
</dbReference>
<keyword evidence="2 9" id="KW-0548">Nucleotidyltransferase</keyword>
<dbReference type="InterPro" id="IPR023057">
    <property type="entry name" value="GlnE"/>
</dbReference>
<evidence type="ECO:0000256" key="3">
    <source>
        <dbReference type="ARBA" id="ARBA00022741"/>
    </source>
</evidence>
<dbReference type="SUPFAM" id="SSF81301">
    <property type="entry name" value="Nucleotidyltransferase"/>
    <property type="match status" value="2"/>
</dbReference>
<keyword evidence="5" id="KW-0460">Magnesium</keyword>
<dbReference type="Pfam" id="PF08335">
    <property type="entry name" value="GlnD_UR_UTase"/>
    <property type="match status" value="1"/>
</dbReference>
<dbReference type="Pfam" id="PF03710">
    <property type="entry name" value="GlnE"/>
    <property type="match status" value="2"/>
</dbReference>
<dbReference type="GO" id="GO:0005524">
    <property type="term" value="F:ATP binding"/>
    <property type="evidence" value="ECO:0007669"/>
    <property type="project" value="UniProtKB-KW"/>
</dbReference>
<dbReference type="RefSeq" id="WP_163891790.1">
    <property type="nucleotide sequence ID" value="NZ_JAAFYS010000002.1"/>
</dbReference>
<evidence type="ECO:0000256" key="2">
    <source>
        <dbReference type="ARBA" id="ARBA00022695"/>
    </source>
</evidence>
<keyword evidence="6" id="KW-0511">Multifunctional enzyme</keyword>
<dbReference type="Gene3D" id="3.30.460.10">
    <property type="entry name" value="Beta Polymerase, domain 2"/>
    <property type="match status" value="2"/>
</dbReference>
<dbReference type="AlphaFoldDB" id="A0A6B2JHS1"/>
<feature type="domain" description="PII-uridylyltransferase/Glutamine-synthetase adenylyltransferase" evidence="8">
    <location>
        <begin position="295"/>
        <end position="435"/>
    </location>
</feature>
<dbReference type="GO" id="GO:0005829">
    <property type="term" value="C:cytosol"/>
    <property type="evidence" value="ECO:0007669"/>
    <property type="project" value="TreeGrafter"/>
</dbReference>
<dbReference type="PANTHER" id="PTHR30621">
    <property type="entry name" value="GLUTAMINE SYNTHETASE ADENYLYLTRANSFERASE"/>
    <property type="match status" value="1"/>
</dbReference>
<comment type="caution">
    <text evidence="9">The sequence shown here is derived from an EMBL/GenBank/DDBJ whole genome shotgun (WGS) entry which is preliminary data.</text>
</comment>
<dbReference type="Proteomes" id="UP000474757">
    <property type="component" value="Unassembled WGS sequence"/>
</dbReference>
<dbReference type="Gene3D" id="1.20.120.330">
    <property type="entry name" value="Nucleotidyltransferases domain 2"/>
    <property type="match status" value="2"/>
</dbReference>
<evidence type="ECO:0000313" key="10">
    <source>
        <dbReference type="Proteomes" id="UP000474757"/>
    </source>
</evidence>
<dbReference type="InterPro" id="IPR043519">
    <property type="entry name" value="NT_sf"/>
</dbReference>
<feature type="domain" description="Glutamate-ammonia ligase adenylyltransferase repeated" evidence="7">
    <location>
        <begin position="523"/>
        <end position="764"/>
    </location>
</feature>
<dbReference type="SUPFAM" id="SSF81593">
    <property type="entry name" value="Nucleotidyltransferase substrate binding subunit/domain"/>
    <property type="match status" value="2"/>
</dbReference>
<evidence type="ECO:0000256" key="4">
    <source>
        <dbReference type="ARBA" id="ARBA00022840"/>
    </source>
</evidence>
<keyword evidence="10" id="KW-1185">Reference proteome</keyword>
<dbReference type="PANTHER" id="PTHR30621:SF0">
    <property type="entry name" value="BIFUNCTIONAL GLUTAMINE SYNTHETASE ADENYLYLTRANSFERASE_ADENYLYL-REMOVING ENZYME"/>
    <property type="match status" value="1"/>
</dbReference>
<evidence type="ECO:0000259" key="7">
    <source>
        <dbReference type="Pfam" id="PF03710"/>
    </source>
</evidence>
<dbReference type="GO" id="GO:0000820">
    <property type="term" value="P:regulation of glutamine family amino acid metabolic process"/>
    <property type="evidence" value="ECO:0007669"/>
    <property type="project" value="TreeGrafter"/>
</dbReference>
<evidence type="ECO:0000256" key="5">
    <source>
        <dbReference type="ARBA" id="ARBA00022842"/>
    </source>
</evidence>
<keyword evidence="4" id="KW-0067">ATP-binding</keyword>
<dbReference type="InterPro" id="IPR013546">
    <property type="entry name" value="PII_UdlTrfase/GS_AdlTrfase"/>
</dbReference>
<evidence type="ECO:0000256" key="1">
    <source>
        <dbReference type="ARBA" id="ARBA00022679"/>
    </source>
</evidence>
<evidence type="ECO:0000259" key="8">
    <source>
        <dbReference type="Pfam" id="PF08335"/>
    </source>
</evidence>
<accession>A0A6B2JHS1</accession>
<feature type="domain" description="Glutamate-ammonia ligase adenylyltransferase repeated" evidence="7">
    <location>
        <begin position="47"/>
        <end position="272"/>
    </location>
</feature>
<gene>
    <name evidence="9" type="ORF">GZA08_07805</name>
</gene>
<name>A0A6B2JHS1_9RHOB</name>
<organism evidence="9 10">
    <name type="scientific">Pseudoroseicyclus tamaricis</name>
    <dbReference type="NCBI Taxonomy" id="2705421"/>
    <lineage>
        <taxon>Bacteria</taxon>
        <taxon>Pseudomonadati</taxon>
        <taxon>Pseudomonadota</taxon>
        <taxon>Alphaproteobacteria</taxon>
        <taxon>Rhodobacterales</taxon>
        <taxon>Paracoccaceae</taxon>
        <taxon>Pseudoroseicyclus</taxon>
    </lineage>
</organism>
<evidence type="ECO:0000256" key="6">
    <source>
        <dbReference type="ARBA" id="ARBA00023268"/>
    </source>
</evidence>
<sequence length="924" mass="99037">MNLSDRLTRTPRPFDPDRGAEVLEALPGLPPELRELVAGAAGCSPYLHGLIRREAAWLVEAVEAPEAALEAVLNGVPEVAPEALSAGLRQAKRRLALMVALADLGGVWALEEVTGWLTRLADAACEAALAAEVARAVRRGKLPASAAERRGGGLTLFAMGKMGAGELNYSSDIDLIALFDETALPEADFDEARAGLVRITRAAAKMLGEMTAEGYVFRTDLRLRPDASVMPVALSMGAAEQYYESVGRSWERAAWIKARPAAGDREAGERFIETLRPFIWRRHLDFAAIEDAHDIRQRIRDHKGLGGPLTLEEHDVKLGQGGIREIEFYVQTRQLIAGGRDPSLRVRGTVEGLGRLVAAGWIPQETAERLAAHYRAHREVEHRLQMLHDTQTHALPGSAEGFARLAAFMGREVGELRAELEARCREVSELTEGFFAPGATPPPPPLPDYAREIVARWPSYPALRSPRAGQIFRRLQPELLAALAGAAHPQEALGSFDAFLNGLPAGVQLFSLFDSNPELTHLIADIAGTAPALSRYLSANAGVLDAVIGGSFFAPWPGAAGLTELFSATLARGADYETVLDRARVLAKEWHFRVGVHHLRGLVTAEEAGAQYADIAEASLSALWPHVVAEFAAKHGSPPGRGAMALGMGSLGAGRLNAGSDLDLIVIYDAAGVEESEGRRPLPARTFYARLAQALVTAMTAPTAEGKLYEIDMRLRPSGRQGPVATALSAYKAYQAEEAWVWEHLALTRARAVAGEAELGAEIEAFREALLGRQADSAGIAREVAEMRARIAAARGAGALWDAKTGPGRLLDIELAAQMLGLMAGSAERTTAGQLEAGQAAGLIEPGEAEVLESAHRLFWRLQATGRLLTGGRPEPEELGEGGRRMLLRETAEDAMEDLEATMRARGAAAAEIIDALIARAGQT</sequence>